<dbReference type="InterPro" id="IPR053781">
    <property type="entry name" value="F-box_AtFBL13-like"/>
</dbReference>
<dbReference type="Pfam" id="PF00646">
    <property type="entry name" value="F-box"/>
    <property type="match status" value="1"/>
</dbReference>
<dbReference type="Proteomes" id="UP001386955">
    <property type="component" value="Unassembled WGS sequence"/>
</dbReference>
<comment type="caution">
    <text evidence="2">The sequence shown here is derived from an EMBL/GenBank/DDBJ whole genome shotgun (WGS) entry which is preliminary data.</text>
</comment>
<feature type="domain" description="F-box" evidence="1">
    <location>
        <begin position="33"/>
        <end position="86"/>
    </location>
</feature>
<organism evidence="2 3">
    <name type="scientific">Psophocarpus tetragonolobus</name>
    <name type="common">Winged bean</name>
    <name type="synonym">Dolichos tetragonolobus</name>
    <dbReference type="NCBI Taxonomy" id="3891"/>
    <lineage>
        <taxon>Eukaryota</taxon>
        <taxon>Viridiplantae</taxon>
        <taxon>Streptophyta</taxon>
        <taxon>Embryophyta</taxon>
        <taxon>Tracheophyta</taxon>
        <taxon>Spermatophyta</taxon>
        <taxon>Magnoliopsida</taxon>
        <taxon>eudicotyledons</taxon>
        <taxon>Gunneridae</taxon>
        <taxon>Pentapetalae</taxon>
        <taxon>rosids</taxon>
        <taxon>fabids</taxon>
        <taxon>Fabales</taxon>
        <taxon>Fabaceae</taxon>
        <taxon>Papilionoideae</taxon>
        <taxon>50 kb inversion clade</taxon>
        <taxon>NPAAA clade</taxon>
        <taxon>indigoferoid/millettioid clade</taxon>
        <taxon>Phaseoleae</taxon>
        <taxon>Psophocarpus</taxon>
    </lineage>
</organism>
<accession>A0AAN9SGF3</accession>
<dbReference type="EMBL" id="JAYMYS010000004">
    <property type="protein sequence ID" value="KAK7395466.1"/>
    <property type="molecule type" value="Genomic_DNA"/>
</dbReference>
<dbReference type="Gene3D" id="1.20.1280.50">
    <property type="match status" value="1"/>
</dbReference>
<sequence>MFSCFSSPTPRACNSMLSFHIYPSSMHEMSPMADRISSLPNTLIYHVLSFLPTKEAAATSVLSKKWRPMWLSVSTLHFDDQTYSENEETYFRFLELVYTVMLLRDVSQPIQMFNLECSSLEMQISTYSKLFGPLKTKLPKLIRADIRDSFVRIPAATFYNVQFLRTEVVSTTFFPANSSTFLYLTYMELFFDSNYWSSLITFLHQCPNLQSLLIGMVCQG</sequence>
<evidence type="ECO:0000313" key="2">
    <source>
        <dbReference type="EMBL" id="KAK7395466.1"/>
    </source>
</evidence>
<dbReference type="SUPFAM" id="SSF81383">
    <property type="entry name" value="F-box domain"/>
    <property type="match status" value="1"/>
</dbReference>
<evidence type="ECO:0000259" key="1">
    <source>
        <dbReference type="PROSITE" id="PS50181"/>
    </source>
</evidence>
<protein>
    <recommendedName>
        <fullName evidence="1">F-box domain-containing protein</fullName>
    </recommendedName>
</protein>
<gene>
    <name evidence="2" type="ORF">VNO78_16025</name>
</gene>
<dbReference type="PANTHER" id="PTHR31293">
    <property type="entry name" value="RNI-LIKE SUPERFAMILY PROTEIN"/>
    <property type="match status" value="1"/>
</dbReference>
<dbReference type="InterPro" id="IPR055294">
    <property type="entry name" value="FBL60-like"/>
</dbReference>
<dbReference type="CDD" id="cd22160">
    <property type="entry name" value="F-box_AtFBL13-like"/>
    <property type="match status" value="1"/>
</dbReference>
<dbReference type="InterPro" id="IPR036047">
    <property type="entry name" value="F-box-like_dom_sf"/>
</dbReference>
<dbReference type="PANTHER" id="PTHR31293:SF12">
    <property type="entry name" value="RNI-LIKE SUPERFAMILY PROTEIN"/>
    <property type="match status" value="1"/>
</dbReference>
<proteinExistence type="predicted"/>
<reference evidence="2 3" key="1">
    <citation type="submission" date="2024-01" db="EMBL/GenBank/DDBJ databases">
        <title>The genomes of 5 underutilized Papilionoideae crops provide insights into root nodulation and disease resistanc.</title>
        <authorList>
            <person name="Jiang F."/>
        </authorList>
    </citation>
    <scope>NUCLEOTIDE SEQUENCE [LARGE SCALE GENOMIC DNA]</scope>
    <source>
        <strain evidence="2">DUOXIRENSHENG_FW03</strain>
        <tissue evidence="2">Leaves</tissue>
    </source>
</reference>
<dbReference type="InterPro" id="IPR001810">
    <property type="entry name" value="F-box_dom"/>
</dbReference>
<dbReference type="AlphaFoldDB" id="A0AAN9SGF3"/>
<name>A0AAN9SGF3_PSOTE</name>
<evidence type="ECO:0000313" key="3">
    <source>
        <dbReference type="Proteomes" id="UP001386955"/>
    </source>
</evidence>
<dbReference type="PROSITE" id="PS50181">
    <property type="entry name" value="FBOX"/>
    <property type="match status" value="1"/>
</dbReference>
<keyword evidence="3" id="KW-1185">Reference proteome</keyword>